<organism evidence="11 12">
    <name type="scientific">Coffea canephora</name>
    <name type="common">Robusta coffee</name>
    <dbReference type="NCBI Taxonomy" id="49390"/>
    <lineage>
        <taxon>Eukaryota</taxon>
        <taxon>Viridiplantae</taxon>
        <taxon>Streptophyta</taxon>
        <taxon>Embryophyta</taxon>
        <taxon>Tracheophyta</taxon>
        <taxon>Spermatophyta</taxon>
        <taxon>Magnoliopsida</taxon>
        <taxon>eudicotyledons</taxon>
        <taxon>Gunneridae</taxon>
        <taxon>Pentapetalae</taxon>
        <taxon>asterids</taxon>
        <taxon>lamiids</taxon>
        <taxon>Gentianales</taxon>
        <taxon>Rubiaceae</taxon>
        <taxon>Ixoroideae</taxon>
        <taxon>Gardenieae complex</taxon>
        <taxon>Bertiereae - Coffeeae clade</taxon>
        <taxon>Coffeeae</taxon>
        <taxon>Coffea</taxon>
    </lineage>
</organism>
<evidence type="ECO:0000256" key="6">
    <source>
        <dbReference type="ARBA" id="ARBA00022753"/>
    </source>
</evidence>
<comment type="similarity">
    <text evidence="3 10">Belongs to the nonaspanin (TM9SF) (TC 9.A.2) family.</text>
</comment>
<evidence type="ECO:0000256" key="3">
    <source>
        <dbReference type="ARBA" id="ARBA00005227"/>
    </source>
</evidence>
<dbReference type="InParanoid" id="A0A068UA68"/>
<dbReference type="GO" id="GO:0000139">
    <property type="term" value="C:Golgi membrane"/>
    <property type="evidence" value="ECO:0007669"/>
    <property type="project" value="UniProtKB-SubCell"/>
</dbReference>
<evidence type="ECO:0000256" key="2">
    <source>
        <dbReference type="ARBA" id="ARBA00004653"/>
    </source>
</evidence>
<dbReference type="PANTHER" id="PTHR10766:SF170">
    <property type="entry name" value="TRANSMEMBRANE 9 SUPERFAMILY MEMBER 4"/>
    <property type="match status" value="1"/>
</dbReference>
<dbReference type="OMA" id="WINWFIH"/>
<gene>
    <name evidence="11" type="ORF">GSCOC_T00020505001</name>
</gene>
<dbReference type="GO" id="GO:0072657">
    <property type="term" value="P:protein localization to membrane"/>
    <property type="evidence" value="ECO:0007669"/>
    <property type="project" value="TreeGrafter"/>
</dbReference>
<reference evidence="12" key="1">
    <citation type="journal article" date="2014" name="Science">
        <title>The coffee genome provides insight into the convergent evolution of caffeine biosynthesis.</title>
        <authorList>
            <person name="Denoeud F."/>
            <person name="Carretero-Paulet L."/>
            <person name="Dereeper A."/>
            <person name="Droc G."/>
            <person name="Guyot R."/>
            <person name="Pietrella M."/>
            <person name="Zheng C."/>
            <person name="Alberti A."/>
            <person name="Anthony F."/>
            <person name="Aprea G."/>
            <person name="Aury J.M."/>
            <person name="Bento P."/>
            <person name="Bernard M."/>
            <person name="Bocs S."/>
            <person name="Campa C."/>
            <person name="Cenci A."/>
            <person name="Combes M.C."/>
            <person name="Crouzillat D."/>
            <person name="Da Silva C."/>
            <person name="Daddiego L."/>
            <person name="De Bellis F."/>
            <person name="Dussert S."/>
            <person name="Garsmeur O."/>
            <person name="Gayraud T."/>
            <person name="Guignon V."/>
            <person name="Jahn K."/>
            <person name="Jamilloux V."/>
            <person name="Joet T."/>
            <person name="Labadie K."/>
            <person name="Lan T."/>
            <person name="Leclercq J."/>
            <person name="Lepelley M."/>
            <person name="Leroy T."/>
            <person name="Li L.T."/>
            <person name="Librado P."/>
            <person name="Lopez L."/>
            <person name="Munoz A."/>
            <person name="Noel B."/>
            <person name="Pallavicini A."/>
            <person name="Perrotta G."/>
            <person name="Poncet V."/>
            <person name="Pot D."/>
            <person name="Priyono X."/>
            <person name="Rigoreau M."/>
            <person name="Rouard M."/>
            <person name="Rozas J."/>
            <person name="Tranchant-Dubreuil C."/>
            <person name="VanBuren R."/>
            <person name="Zhang Q."/>
            <person name="Andrade A.C."/>
            <person name="Argout X."/>
            <person name="Bertrand B."/>
            <person name="de Kochko A."/>
            <person name="Graziosi G."/>
            <person name="Henry R.J."/>
            <person name="Jayarama X."/>
            <person name="Ming R."/>
            <person name="Nagai C."/>
            <person name="Rounsley S."/>
            <person name="Sankoff D."/>
            <person name="Giuliano G."/>
            <person name="Albert V.A."/>
            <person name="Wincker P."/>
            <person name="Lashermes P."/>
        </authorList>
    </citation>
    <scope>NUCLEOTIDE SEQUENCE [LARGE SCALE GENOMIC DNA]</scope>
    <source>
        <strain evidence="12">cv. DH200-94</strain>
    </source>
</reference>
<evidence type="ECO:0000256" key="4">
    <source>
        <dbReference type="ARBA" id="ARBA00022692"/>
    </source>
</evidence>
<feature type="transmembrane region" description="Helical" evidence="10">
    <location>
        <begin position="15"/>
        <end position="35"/>
    </location>
</feature>
<dbReference type="GO" id="GO:0010008">
    <property type="term" value="C:endosome membrane"/>
    <property type="evidence" value="ECO:0007669"/>
    <property type="project" value="UniProtKB-SubCell"/>
</dbReference>
<keyword evidence="4 10" id="KW-0812">Transmembrane</keyword>
<proteinExistence type="inferred from homology"/>
<protein>
    <recommendedName>
        <fullName evidence="10">Transmembrane 9 superfamily member</fullName>
    </recommendedName>
</protein>
<evidence type="ECO:0000256" key="8">
    <source>
        <dbReference type="ARBA" id="ARBA00023034"/>
    </source>
</evidence>
<dbReference type="EMBL" id="HG739100">
    <property type="protein sequence ID" value="CDP05450.1"/>
    <property type="molecule type" value="Genomic_DNA"/>
</dbReference>
<feature type="transmembrane region" description="Helical" evidence="10">
    <location>
        <begin position="197"/>
        <end position="223"/>
    </location>
</feature>
<keyword evidence="12" id="KW-1185">Reference proteome</keyword>
<feature type="transmembrane region" description="Helical" evidence="10">
    <location>
        <begin position="42"/>
        <end position="63"/>
    </location>
</feature>
<dbReference type="Gramene" id="CDP05450">
    <property type="protein sequence ID" value="CDP05450"/>
    <property type="gene ID" value="GSCOC_T00020505001"/>
</dbReference>
<dbReference type="Pfam" id="PF02990">
    <property type="entry name" value="EMP70"/>
    <property type="match status" value="1"/>
</dbReference>
<dbReference type="OrthoDB" id="1707490at2759"/>
<evidence type="ECO:0000256" key="9">
    <source>
        <dbReference type="ARBA" id="ARBA00023136"/>
    </source>
</evidence>
<dbReference type="InterPro" id="IPR004240">
    <property type="entry name" value="EMP70"/>
</dbReference>
<accession>A0A068UA68</accession>
<sequence>MTISHPIISLIRNCIAQSMVVSILILGVIGIFHPFDRGGLKIALVIICALTHGLAGFNAVSFYRQLEGIDWVRNLLLTGFLSCGPLFLSFCFLNAVAKAYGTTAALPLCTIAAILLIWICLAFPMFILGGKFAKKIELEFQAPCHTTKCPREIPVLRWYRGILPQVALAGLLPFNVLYVELYYIFAAIRGHRVYTLYGILFIVFILAVVITALVSIVLTYSQLSAEDHRWWWRSFLYGGSSALYIYGYCFYYYFYRSDMRGFMQTSFFFGYMTCICYCLFLMLGTVGFRASLLFVRYIYGYIKGPFVSGENIFLISRVWLHKSY</sequence>
<evidence type="ECO:0000256" key="7">
    <source>
        <dbReference type="ARBA" id="ARBA00022989"/>
    </source>
</evidence>
<comment type="subcellular location">
    <subcellularLocation>
        <location evidence="1">Endosome membrane</location>
        <topology evidence="1">Multi-pass membrane protein</topology>
    </subcellularLocation>
    <subcellularLocation>
        <location evidence="2">Golgi apparatus membrane</location>
        <topology evidence="2">Multi-pass membrane protein</topology>
    </subcellularLocation>
</comment>
<keyword evidence="8" id="KW-0333">Golgi apparatus</keyword>
<evidence type="ECO:0000313" key="12">
    <source>
        <dbReference type="Proteomes" id="UP000295252"/>
    </source>
</evidence>
<keyword evidence="6" id="KW-0967">Endosome</keyword>
<dbReference type="Proteomes" id="UP000295252">
    <property type="component" value="Chromosome III"/>
</dbReference>
<feature type="transmembrane region" description="Helical" evidence="10">
    <location>
        <begin position="104"/>
        <end position="128"/>
    </location>
</feature>
<feature type="transmembrane region" description="Helical" evidence="10">
    <location>
        <begin position="298"/>
        <end position="320"/>
    </location>
</feature>
<evidence type="ECO:0000313" key="11">
    <source>
        <dbReference type="EMBL" id="CDP05450.1"/>
    </source>
</evidence>
<dbReference type="PhylomeDB" id="A0A068UA68"/>
<feature type="transmembrane region" description="Helical" evidence="10">
    <location>
        <begin position="235"/>
        <end position="255"/>
    </location>
</feature>
<dbReference type="STRING" id="49390.A0A068UA68"/>
<dbReference type="AlphaFoldDB" id="A0A068UA68"/>
<keyword evidence="9 10" id="KW-0472">Membrane</keyword>
<evidence type="ECO:0000256" key="1">
    <source>
        <dbReference type="ARBA" id="ARBA00004337"/>
    </source>
</evidence>
<keyword evidence="7 10" id="KW-1133">Transmembrane helix</keyword>
<feature type="transmembrane region" description="Helical" evidence="10">
    <location>
        <begin position="267"/>
        <end position="292"/>
    </location>
</feature>
<evidence type="ECO:0000256" key="10">
    <source>
        <dbReference type="RuleBase" id="RU363079"/>
    </source>
</evidence>
<feature type="transmembrane region" description="Helical" evidence="10">
    <location>
        <begin position="162"/>
        <end position="185"/>
    </location>
</feature>
<evidence type="ECO:0000256" key="5">
    <source>
        <dbReference type="ARBA" id="ARBA00022729"/>
    </source>
</evidence>
<name>A0A068UA68_COFCA</name>
<keyword evidence="5" id="KW-0732">Signal</keyword>
<dbReference type="PANTHER" id="PTHR10766">
    <property type="entry name" value="TRANSMEMBRANE 9 SUPERFAMILY PROTEIN"/>
    <property type="match status" value="1"/>
</dbReference>
<feature type="transmembrane region" description="Helical" evidence="10">
    <location>
        <begin position="75"/>
        <end position="97"/>
    </location>
</feature>